<evidence type="ECO:0000256" key="8">
    <source>
        <dbReference type="ARBA" id="ARBA00022989"/>
    </source>
</evidence>
<dbReference type="PANTHER" id="PTHR21049">
    <property type="entry name" value="RIBOPHORIN I"/>
    <property type="match status" value="1"/>
</dbReference>
<feature type="transmembrane region" description="Helical" evidence="10">
    <location>
        <begin position="460"/>
        <end position="483"/>
    </location>
</feature>
<reference evidence="11 12" key="1">
    <citation type="journal article" date="2018" name="Nat. Ecol. Evol.">
        <title>Pezizomycetes genomes reveal the molecular basis of ectomycorrhizal truffle lifestyle.</title>
        <authorList>
            <person name="Murat C."/>
            <person name="Payen T."/>
            <person name="Noel B."/>
            <person name="Kuo A."/>
            <person name="Morin E."/>
            <person name="Chen J."/>
            <person name="Kohler A."/>
            <person name="Krizsan K."/>
            <person name="Balestrini R."/>
            <person name="Da Silva C."/>
            <person name="Montanini B."/>
            <person name="Hainaut M."/>
            <person name="Levati E."/>
            <person name="Barry K.W."/>
            <person name="Belfiori B."/>
            <person name="Cichocki N."/>
            <person name="Clum A."/>
            <person name="Dockter R.B."/>
            <person name="Fauchery L."/>
            <person name="Guy J."/>
            <person name="Iotti M."/>
            <person name="Le Tacon F."/>
            <person name="Lindquist E.A."/>
            <person name="Lipzen A."/>
            <person name="Malagnac F."/>
            <person name="Mello A."/>
            <person name="Molinier V."/>
            <person name="Miyauchi S."/>
            <person name="Poulain J."/>
            <person name="Riccioni C."/>
            <person name="Rubini A."/>
            <person name="Sitrit Y."/>
            <person name="Splivallo R."/>
            <person name="Traeger S."/>
            <person name="Wang M."/>
            <person name="Zifcakova L."/>
            <person name="Wipf D."/>
            <person name="Zambonelli A."/>
            <person name="Paolocci F."/>
            <person name="Nowrousian M."/>
            <person name="Ottonello S."/>
            <person name="Baldrian P."/>
            <person name="Spatafora J.W."/>
            <person name="Henrissat B."/>
            <person name="Nagy L.G."/>
            <person name="Aury J.M."/>
            <person name="Wincker P."/>
            <person name="Grigoriev I.V."/>
            <person name="Bonfante P."/>
            <person name="Martin F.M."/>
        </authorList>
    </citation>
    <scope>NUCLEOTIDE SEQUENCE [LARGE SCALE GENOMIC DNA]</scope>
    <source>
        <strain evidence="11 12">RN42</strain>
    </source>
</reference>
<keyword evidence="7 10" id="KW-0256">Endoplasmic reticulum</keyword>
<evidence type="ECO:0000256" key="2">
    <source>
        <dbReference type="ARBA" id="ARBA00004115"/>
    </source>
</evidence>
<evidence type="ECO:0000256" key="9">
    <source>
        <dbReference type="ARBA" id="ARBA00023136"/>
    </source>
</evidence>
<keyword evidence="8 10" id="KW-1133">Transmembrane helix</keyword>
<evidence type="ECO:0000256" key="10">
    <source>
        <dbReference type="RuleBase" id="RU361143"/>
    </source>
</evidence>
<keyword evidence="12" id="KW-1185">Reference proteome</keyword>
<evidence type="ECO:0000313" key="11">
    <source>
        <dbReference type="EMBL" id="RPA85638.1"/>
    </source>
</evidence>
<evidence type="ECO:0000256" key="7">
    <source>
        <dbReference type="ARBA" id="ARBA00022824"/>
    </source>
</evidence>
<evidence type="ECO:0000256" key="4">
    <source>
        <dbReference type="ARBA" id="ARBA00008905"/>
    </source>
</evidence>
<dbReference type="STRING" id="1160509.A0A3N4ILQ4"/>
<keyword evidence="5 10" id="KW-0812">Transmembrane</keyword>
<comment type="subunit">
    <text evidence="10">Component of the oligosaccharyltransferase (OST) complex.</text>
</comment>
<comment type="function">
    <text evidence="1 10">Subunit of the oligosaccharyl transferase (OST) complex that catalyzes the initial transfer of a defined glycan (Glc(3)Man(9)GlcNAc(2) in eukaryotes) from the lipid carrier dolichol-pyrophosphate to an asparagine residue within an Asn-X-Ser/Thr consensus motif in nascent polypeptide chains, the first step in protein N-glycosylation. N-glycosylation occurs cotranslationally and the complex associates with the Sec61 complex at the channel-forming translocon complex that mediates protein translocation across the endoplasmic reticulum (ER). All subunits are required for a maximal enzyme activity.</text>
</comment>
<dbReference type="OrthoDB" id="310030at2759"/>
<comment type="subcellular location">
    <subcellularLocation>
        <location evidence="2 10">Endoplasmic reticulum membrane</location>
        <topology evidence="2 10">Single-pass type I membrane protein</topology>
    </subcellularLocation>
</comment>
<feature type="chain" id="PRO_5017844969" description="Dolichyl-diphosphooligosaccharide--protein glycosyltransferase subunit 1" evidence="10">
    <location>
        <begin position="22"/>
        <end position="485"/>
    </location>
</feature>
<organism evidence="11 12">
    <name type="scientific">Ascobolus immersus RN42</name>
    <dbReference type="NCBI Taxonomy" id="1160509"/>
    <lineage>
        <taxon>Eukaryota</taxon>
        <taxon>Fungi</taxon>
        <taxon>Dikarya</taxon>
        <taxon>Ascomycota</taxon>
        <taxon>Pezizomycotina</taxon>
        <taxon>Pezizomycetes</taxon>
        <taxon>Pezizales</taxon>
        <taxon>Ascobolaceae</taxon>
        <taxon>Ascobolus</taxon>
    </lineage>
</organism>
<accession>A0A3N4ILQ4</accession>
<protein>
    <recommendedName>
        <fullName evidence="10">Dolichyl-diphosphooligosaccharide--protein glycosyltransferase subunit 1</fullName>
    </recommendedName>
</protein>
<dbReference type="GO" id="GO:0008250">
    <property type="term" value="C:oligosaccharyltransferase complex"/>
    <property type="evidence" value="ECO:0007669"/>
    <property type="project" value="UniProtKB-UniRule"/>
</dbReference>
<dbReference type="AlphaFoldDB" id="A0A3N4ILQ4"/>
<dbReference type="EMBL" id="ML119653">
    <property type="protein sequence ID" value="RPA85638.1"/>
    <property type="molecule type" value="Genomic_DNA"/>
</dbReference>
<keyword evidence="6 10" id="KW-0732">Signal</keyword>
<dbReference type="GO" id="GO:0018279">
    <property type="term" value="P:protein N-linked glycosylation via asparagine"/>
    <property type="evidence" value="ECO:0007669"/>
    <property type="project" value="TreeGrafter"/>
</dbReference>
<evidence type="ECO:0000256" key="1">
    <source>
        <dbReference type="ARBA" id="ARBA00002791"/>
    </source>
</evidence>
<proteinExistence type="inferred from homology"/>
<dbReference type="UniPathway" id="UPA00378"/>
<name>A0A3N4ILQ4_ASCIM</name>
<comment type="pathway">
    <text evidence="3 10">Protein modification; protein glycosylation.</text>
</comment>
<dbReference type="Pfam" id="PF04597">
    <property type="entry name" value="Ribophorin_I"/>
    <property type="match status" value="1"/>
</dbReference>
<dbReference type="PANTHER" id="PTHR21049:SF0">
    <property type="entry name" value="DOLICHYL-DIPHOSPHOOLIGOSACCHARIDE--PROTEIN GLYCOSYLTRANSFERASE SUBUNIT 1"/>
    <property type="match status" value="1"/>
</dbReference>
<feature type="signal peptide" evidence="10">
    <location>
        <begin position="1"/>
        <end position="21"/>
    </location>
</feature>
<dbReference type="Proteomes" id="UP000275078">
    <property type="component" value="Unassembled WGS sequence"/>
</dbReference>
<evidence type="ECO:0000256" key="3">
    <source>
        <dbReference type="ARBA" id="ARBA00004922"/>
    </source>
</evidence>
<sequence>MRSVLLGGLTALLSLPLSVLSASASSSTTSANDNEVHLPETFTPPQVFQHTNLLRTIDISKPYLRETIAAIVENTSEESQSEYYLPIPKDQVGKISYIEARDKKGDLGEFEVKKVVYDDSKSTQYYAIHLPKPLAPSTPLTLQITLASTHSHLADPASIAQSDKQYLSFKTPSLARVAYPTLKQKTKITAPNSDIPDYTKDGVEVSKSGAVLTYGPFTETKPSDKGQLLFVRHEYTAPVIHMTKLERDIEVSHWGGNLAIEDRYWMENAGAKLDGHFSRVQWVQSQYYKPPTSAIKLLTVPLTPGARDVYFTDEIGNVSTSRYRSNLREATLELRPRFPIFGGWNYSFTIGYNYELPSFLKKLEGEKFMLKVPLFEGPSDSTVVDEAVVRVVLPEGATGVQWETTVPVESAEVGLWKTYMDTVGRTTVELKVRNVVDEWRGRELFVTYEYPFFAQLRKPLVFVAGFFTVFIVTWIVGSIDLNIAK</sequence>
<gene>
    <name evidence="11" type="ORF">BJ508DRAFT_368785</name>
</gene>
<keyword evidence="9 10" id="KW-0472">Membrane</keyword>
<evidence type="ECO:0000313" key="12">
    <source>
        <dbReference type="Proteomes" id="UP000275078"/>
    </source>
</evidence>
<evidence type="ECO:0000256" key="6">
    <source>
        <dbReference type="ARBA" id="ARBA00022729"/>
    </source>
</evidence>
<comment type="similarity">
    <text evidence="4 10">Belongs to the OST1 family.</text>
</comment>
<evidence type="ECO:0000256" key="5">
    <source>
        <dbReference type="ARBA" id="ARBA00022692"/>
    </source>
</evidence>
<dbReference type="InterPro" id="IPR007676">
    <property type="entry name" value="Ribophorin_I"/>
</dbReference>